<dbReference type="SUPFAM" id="SSF52172">
    <property type="entry name" value="CheY-like"/>
    <property type="match status" value="1"/>
</dbReference>
<dbReference type="PANTHER" id="PTHR44591">
    <property type="entry name" value="STRESS RESPONSE REGULATOR PROTEIN 1"/>
    <property type="match status" value="1"/>
</dbReference>
<accession>A0ABD5WVZ6</accession>
<evidence type="ECO:0000256" key="2">
    <source>
        <dbReference type="PROSITE-ProRule" id="PRU00169"/>
    </source>
</evidence>
<dbReference type="AlphaFoldDB" id="A0ABD5WVZ6"/>
<dbReference type="Pfam" id="PF00072">
    <property type="entry name" value="Response_reg"/>
    <property type="match status" value="1"/>
</dbReference>
<evidence type="ECO:0000259" key="4">
    <source>
        <dbReference type="PROSITE" id="PS50112"/>
    </source>
</evidence>
<dbReference type="Gene3D" id="3.40.50.2300">
    <property type="match status" value="1"/>
</dbReference>
<feature type="modified residue" description="4-aspartylphosphate" evidence="2">
    <location>
        <position position="62"/>
    </location>
</feature>
<feature type="domain" description="Response regulatory" evidence="3">
    <location>
        <begin position="11"/>
        <end position="131"/>
    </location>
</feature>
<dbReference type="InterPro" id="IPR013655">
    <property type="entry name" value="PAS_fold_3"/>
</dbReference>
<dbReference type="NCBIfam" id="TIGR00229">
    <property type="entry name" value="sensory_box"/>
    <property type="match status" value="1"/>
</dbReference>
<sequence length="257" mass="28313">MPSWGSTPPLRVLHAEDDDAYADLTAAVLEREEWVASVTRTPDAQAALTELERDDYDCLLSDLEMPGMSGLELYERVRETDPSIPFVLFTGRRSAAARSTAPPAYTKGGTDALRTLAGGLHRLCAAAHSPLSDEVSGRRWTVERPDAMFYRCRWAAGWPAEVVGPGATVLLGYDPEDLEGGELTYADDIVHPDDRAWTHDAMEASLVSGEPFEFTYRVRRADGEVIRVWERGRGVPDGDETDWGTVVEGFVLPLSDE</sequence>
<dbReference type="EMBL" id="JBHTAG010000003">
    <property type="protein sequence ID" value="MFC7097471.1"/>
    <property type="molecule type" value="Genomic_DNA"/>
</dbReference>
<evidence type="ECO:0000259" key="3">
    <source>
        <dbReference type="PROSITE" id="PS50110"/>
    </source>
</evidence>
<proteinExistence type="predicted"/>
<dbReference type="InterPro" id="IPR011006">
    <property type="entry name" value="CheY-like_superfamily"/>
</dbReference>
<dbReference type="Pfam" id="PF08447">
    <property type="entry name" value="PAS_3"/>
    <property type="match status" value="1"/>
</dbReference>
<dbReference type="InterPro" id="IPR035965">
    <property type="entry name" value="PAS-like_dom_sf"/>
</dbReference>
<organism evidence="5 6">
    <name type="scientific">Halobaculum marinum</name>
    <dbReference type="NCBI Taxonomy" id="3031996"/>
    <lineage>
        <taxon>Archaea</taxon>
        <taxon>Methanobacteriati</taxon>
        <taxon>Methanobacteriota</taxon>
        <taxon>Stenosarchaea group</taxon>
        <taxon>Halobacteria</taxon>
        <taxon>Halobacteriales</taxon>
        <taxon>Haloferacaceae</taxon>
        <taxon>Halobaculum</taxon>
    </lineage>
</organism>
<dbReference type="SUPFAM" id="SSF55785">
    <property type="entry name" value="PYP-like sensor domain (PAS domain)"/>
    <property type="match status" value="1"/>
</dbReference>
<dbReference type="GeneID" id="79268619"/>
<dbReference type="CDD" id="cd00130">
    <property type="entry name" value="PAS"/>
    <property type="match status" value="1"/>
</dbReference>
<keyword evidence="1 2" id="KW-0597">Phosphoprotein</keyword>
<evidence type="ECO:0000256" key="1">
    <source>
        <dbReference type="ARBA" id="ARBA00022553"/>
    </source>
</evidence>
<dbReference type="PANTHER" id="PTHR44591:SF21">
    <property type="entry name" value="TWO-COMPONENT RESPONSE REGULATOR"/>
    <property type="match status" value="1"/>
</dbReference>
<dbReference type="PROSITE" id="PS50110">
    <property type="entry name" value="RESPONSE_REGULATORY"/>
    <property type="match status" value="1"/>
</dbReference>
<evidence type="ECO:0000313" key="6">
    <source>
        <dbReference type="Proteomes" id="UP001596388"/>
    </source>
</evidence>
<dbReference type="CDD" id="cd00156">
    <property type="entry name" value="REC"/>
    <property type="match status" value="1"/>
</dbReference>
<keyword evidence="6" id="KW-1185">Reference proteome</keyword>
<evidence type="ECO:0000313" key="5">
    <source>
        <dbReference type="EMBL" id="MFC7097471.1"/>
    </source>
</evidence>
<dbReference type="SMART" id="SM00448">
    <property type="entry name" value="REC"/>
    <property type="match status" value="1"/>
</dbReference>
<dbReference type="InterPro" id="IPR000014">
    <property type="entry name" value="PAS"/>
</dbReference>
<dbReference type="InterPro" id="IPR001789">
    <property type="entry name" value="Sig_transdc_resp-reg_receiver"/>
</dbReference>
<gene>
    <name evidence="5" type="ORF">ACFQKD_09150</name>
</gene>
<dbReference type="PROSITE" id="PS50112">
    <property type="entry name" value="PAS"/>
    <property type="match status" value="1"/>
</dbReference>
<dbReference type="Gene3D" id="3.30.450.20">
    <property type="entry name" value="PAS domain"/>
    <property type="match status" value="1"/>
</dbReference>
<dbReference type="RefSeq" id="WP_276238051.1">
    <property type="nucleotide sequence ID" value="NZ_CP119989.1"/>
</dbReference>
<comment type="caution">
    <text evidence="5">The sequence shown here is derived from an EMBL/GenBank/DDBJ whole genome shotgun (WGS) entry which is preliminary data.</text>
</comment>
<protein>
    <submittedName>
        <fullName evidence="5">Response regulator</fullName>
    </submittedName>
</protein>
<dbReference type="InterPro" id="IPR050595">
    <property type="entry name" value="Bact_response_regulator"/>
</dbReference>
<dbReference type="Proteomes" id="UP001596388">
    <property type="component" value="Unassembled WGS sequence"/>
</dbReference>
<name>A0ABD5WVZ6_9EURY</name>
<reference evidence="5 6" key="1">
    <citation type="journal article" date="2019" name="Int. J. Syst. Evol. Microbiol.">
        <title>The Global Catalogue of Microorganisms (GCM) 10K type strain sequencing project: providing services to taxonomists for standard genome sequencing and annotation.</title>
        <authorList>
            <consortium name="The Broad Institute Genomics Platform"/>
            <consortium name="The Broad Institute Genome Sequencing Center for Infectious Disease"/>
            <person name="Wu L."/>
            <person name="Ma J."/>
        </authorList>
    </citation>
    <scope>NUCLEOTIDE SEQUENCE [LARGE SCALE GENOMIC DNA]</scope>
    <source>
        <strain evidence="5 6">DT55</strain>
    </source>
</reference>
<feature type="domain" description="PAS" evidence="4">
    <location>
        <begin position="163"/>
        <end position="209"/>
    </location>
</feature>